<feature type="domain" description="Aspartate/ornithine carbamoyltransferase Asp/Orn-binding" evidence="8">
    <location>
        <begin position="156"/>
        <end position="299"/>
    </location>
</feature>
<dbReference type="EC" id="2.1.3.2" evidence="7"/>
<comment type="similarity">
    <text evidence="2 7">Belongs to the aspartate/ornithine carbamoyltransferase superfamily. ATCase family.</text>
</comment>
<feature type="binding site" evidence="7">
    <location>
        <position position="262"/>
    </location>
    <ligand>
        <name>carbamoyl phosphate</name>
        <dbReference type="ChEBI" id="CHEBI:58228"/>
    </ligand>
</feature>
<proteinExistence type="inferred from homology"/>
<dbReference type="GO" id="GO:0005829">
    <property type="term" value="C:cytosol"/>
    <property type="evidence" value="ECO:0007669"/>
    <property type="project" value="TreeGrafter"/>
</dbReference>
<dbReference type="InterPro" id="IPR006131">
    <property type="entry name" value="Asp_carbamoyltransf_Asp/Orn-bd"/>
</dbReference>
<dbReference type="GO" id="GO:0044205">
    <property type="term" value="P:'de novo' UMP biosynthetic process"/>
    <property type="evidence" value="ECO:0007669"/>
    <property type="project" value="UniProtKB-UniRule"/>
</dbReference>
<comment type="subunit">
    <text evidence="7">Heterododecamer (2C3:3R2) of six catalytic PyrB chains organized as two trimers (C3), and six regulatory PyrI chains organized as three dimers (R2).</text>
</comment>
<evidence type="ECO:0000256" key="6">
    <source>
        <dbReference type="ARBA" id="ARBA00048859"/>
    </source>
</evidence>
<dbReference type="NCBIfam" id="TIGR00670">
    <property type="entry name" value="asp_carb_tr"/>
    <property type="match status" value="1"/>
</dbReference>
<keyword evidence="11" id="KW-1185">Reference proteome</keyword>
<dbReference type="HAMAP" id="MF_00001">
    <property type="entry name" value="Asp_carb_tr"/>
    <property type="match status" value="1"/>
</dbReference>
<dbReference type="Gene3D" id="3.40.50.1370">
    <property type="entry name" value="Aspartate/ornithine carbamoyltransferase"/>
    <property type="match status" value="2"/>
</dbReference>
<keyword evidence="3 7" id="KW-0808">Transferase</keyword>
<dbReference type="InterPro" id="IPR036901">
    <property type="entry name" value="Asp/Orn_carbamoylTrfase_sf"/>
</dbReference>
<feature type="binding site" evidence="7">
    <location>
        <position position="88"/>
    </location>
    <ligand>
        <name>L-aspartate</name>
        <dbReference type="ChEBI" id="CHEBI:29991"/>
    </ligand>
</feature>
<dbReference type="EMBL" id="AWQU01000076">
    <property type="protein sequence ID" value="KFB07593.1"/>
    <property type="molecule type" value="Genomic_DNA"/>
</dbReference>
<evidence type="ECO:0000256" key="4">
    <source>
        <dbReference type="ARBA" id="ARBA00022975"/>
    </source>
</evidence>
<dbReference type="PRINTS" id="PR00100">
    <property type="entry name" value="AOTCASE"/>
</dbReference>
<feature type="binding site" evidence="7">
    <location>
        <position position="140"/>
    </location>
    <ligand>
        <name>carbamoyl phosphate</name>
        <dbReference type="ChEBI" id="CHEBI:58228"/>
    </ligand>
</feature>
<dbReference type="NCBIfam" id="NF002032">
    <property type="entry name" value="PRK00856.1"/>
    <property type="match status" value="1"/>
</dbReference>
<evidence type="ECO:0000256" key="5">
    <source>
        <dbReference type="ARBA" id="ARBA00043884"/>
    </source>
</evidence>
<dbReference type="GO" id="GO:0016597">
    <property type="term" value="F:amino acid binding"/>
    <property type="evidence" value="ECO:0007669"/>
    <property type="project" value="InterPro"/>
</dbReference>
<reference evidence="10 11" key="1">
    <citation type="journal article" date="2014" name="PLoS ONE">
        <title>Reduction of Hydrogen Peroxide Accumulation and Toxicity by a Catalase from Mycoplasma iowae.</title>
        <authorList>
            <person name="Pritchard R.E."/>
            <person name="Prassinos A.J."/>
            <person name="Osborne J.D."/>
            <person name="Raviv Z."/>
            <person name="Balish M.F."/>
        </authorList>
    </citation>
    <scope>NUCLEOTIDE SEQUENCE [LARGE SCALE GENOMIC DNA]</scope>
    <source>
        <strain evidence="10 11">DK-CPA</strain>
    </source>
</reference>
<protein>
    <recommendedName>
        <fullName evidence="7">Aspartate carbamoyltransferase</fullName>
        <ecNumber evidence="7">2.1.3.2</ecNumber>
    </recommendedName>
    <alternativeName>
        <fullName evidence="7">Aspartate transcarbamylase</fullName>
        <shortName evidence="7">ATCase</shortName>
    </alternativeName>
</protein>
<evidence type="ECO:0000313" key="11">
    <source>
        <dbReference type="Proteomes" id="UP000028523"/>
    </source>
</evidence>
<feature type="domain" description="Aspartate/ornithine carbamoyltransferase carbamoyl-P binding" evidence="9">
    <location>
        <begin position="12"/>
        <end position="150"/>
    </location>
</feature>
<dbReference type="GO" id="GO:0004070">
    <property type="term" value="F:aspartate carbamoyltransferase activity"/>
    <property type="evidence" value="ECO:0007669"/>
    <property type="project" value="UniProtKB-UniRule"/>
</dbReference>
<feature type="binding site" evidence="7">
    <location>
        <position position="137"/>
    </location>
    <ligand>
        <name>carbamoyl phosphate</name>
        <dbReference type="ChEBI" id="CHEBI:58228"/>
    </ligand>
</feature>
<dbReference type="Pfam" id="PF00185">
    <property type="entry name" value="OTCace"/>
    <property type="match status" value="1"/>
</dbReference>
<sequence>MKKLLSNRKKVNLLSIEDLTNKEIMKLIKKALKYKNRPSVIKNKFNNLFVSNLFFENSTRTKLSFEVAQKKLGINVINFEVDNSSIQKGETLYDTCKTLESIGVNLLVIRHNKEKYFDELKNINIPIINGGDGSGEHPTQSLLDLMTIYEHFKKFKGLKVAIIGDIKNSRVAKSNFKALTSLGAKVYFVSPNEFIDEKYNNYYQLDNLINDIDVCMLLRVQHERHLISNNNYEFLKKYNQEYGLNSKRYSQLKKNAIIMHPAPFNRNVEIDDEIIESPKSKIFEQMKNGMFMRQAVLEYIIYKNKII</sequence>
<dbReference type="GO" id="GO:0006520">
    <property type="term" value="P:amino acid metabolic process"/>
    <property type="evidence" value="ECO:0007669"/>
    <property type="project" value="InterPro"/>
</dbReference>
<gene>
    <name evidence="7 10" type="primary">pyrB</name>
    <name evidence="10" type="ORF">P271_439</name>
</gene>
<feature type="binding site" evidence="7">
    <location>
        <position position="263"/>
    </location>
    <ligand>
        <name>carbamoyl phosphate</name>
        <dbReference type="ChEBI" id="CHEBI:58228"/>
    </ligand>
</feature>
<dbReference type="PRINTS" id="PR00101">
    <property type="entry name" value="ATCASE"/>
</dbReference>
<dbReference type="UniPathway" id="UPA00070">
    <property type="reaction ID" value="UER00116"/>
</dbReference>
<comment type="catalytic activity">
    <reaction evidence="6 7">
        <text>carbamoyl phosphate + L-aspartate = N-carbamoyl-L-aspartate + phosphate + H(+)</text>
        <dbReference type="Rhea" id="RHEA:20013"/>
        <dbReference type="ChEBI" id="CHEBI:15378"/>
        <dbReference type="ChEBI" id="CHEBI:29991"/>
        <dbReference type="ChEBI" id="CHEBI:32814"/>
        <dbReference type="ChEBI" id="CHEBI:43474"/>
        <dbReference type="ChEBI" id="CHEBI:58228"/>
        <dbReference type="EC" id="2.1.3.2"/>
    </reaction>
</comment>
<organism evidence="10 11">
    <name type="scientific">Malacoplasma iowae DK-CPA</name>
    <dbReference type="NCBI Taxonomy" id="1394179"/>
    <lineage>
        <taxon>Bacteria</taxon>
        <taxon>Bacillati</taxon>
        <taxon>Mycoplasmatota</taxon>
        <taxon>Mycoplasmoidales</taxon>
        <taxon>Mycoplasmoidaceae</taxon>
        <taxon>Malacoplasma</taxon>
    </lineage>
</organism>
<comment type="caution">
    <text evidence="10">The sequence shown here is derived from an EMBL/GenBank/DDBJ whole genome shotgun (WGS) entry which is preliminary data.</text>
</comment>
<comment type="function">
    <text evidence="5 7">Catalyzes the condensation of carbamoyl phosphate and aspartate to form carbamoyl aspartate and inorganic phosphate, the committed step in the de novo pyrimidine nucleotide biosynthesis pathway.</text>
</comment>
<dbReference type="InterPro" id="IPR002082">
    <property type="entry name" value="Asp_carbamoyltransf"/>
</dbReference>
<evidence type="ECO:0000256" key="2">
    <source>
        <dbReference type="ARBA" id="ARBA00008896"/>
    </source>
</evidence>
<dbReference type="InterPro" id="IPR006132">
    <property type="entry name" value="Asp/Orn_carbamoyltranf_P-bd"/>
</dbReference>
<keyword evidence="4 7" id="KW-0665">Pyrimidine biosynthesis</keyword>
<feature type="binding site" evidence="7">
    <location>
        <position position="170"/>
    </location>
    <ligand>
        <name>L-aspartate</name>
        <dbReference type="ChEBI" id="CHEBI:29991"/>
    </ligand>
</feature>
<evidence type="ECO:0000256" key="7">
    <source>
        <dbReference type="HAMAP-Rule" id="MF_00001"/>
    </source>
</evidence>
<dbReference type="PANTHER" id="PTHR45753">
    <property type="entry name" value="ORNITHINE CARBAMOYLTRANSFERASE, MITOCHONDRIAL"/>
    <property type="match status" value="1"/>
</dbReference>
<name>A0A084U3Q7_MALIO</name>
<feature type="binding site" evidence="7">
    <location>
        <position position="61"/>
    </location>
    <ligand>
        <name>carbamoyl phosphate</name>
        <dbReference type="ChEBI" id="CHEBI:58228"/>
    </ligand>
</feature>
<dbReference type="Pfam" id="PF02729">
    <property type="entry name" value="OTCace_N"/>
    <property type="match status" value="1"/>
</dbReference>
<feature type="binding site" evidence="7">
    <location>
        <position position="110"/>
    </location>
    <ligand>
        <name>carbamoyl phosphate</name>
        <dbReference type="ChEBI" id="CHEBI:58228"/>
    </ligand>
</feature>
<feature type="binding site" evidence="7">
    <location>
        <position position="60"/>
    </location>
    <ligand>
        <name>carbamoyl phosphate</name>
        <dbReference type="ChEBI" id="CHEBI:58228"/>
    </ligand>
</feature>
<dbReference type="PANTHER" id="PTHR45753:SF6">
    <property type="entry name" value="ASPARTATE CARBAMOYLTRANSFERASE"/>
    <property type="match status" value="1"/>
</dbReference>
<accession>A0A084U3Q7</accession>
<evidence type="ECO:0000259" key="9">
    <source>
        <dbReference type="Pfam" id="PF02729"/>
    </source>
</evidence>
<evidence type="ECO:0000256" key="1">
    <source>
        <dbReference type="ARBA" id="ARBA00004852"/>
    </source>
</evidence>
<evidence type="ECO:0000313" key="10">
    <source>
        <dbReference type="EMBL" id="KFB07593.1"/>
    </source>
</evidence>
<comment type="pathway">
    <text evidence="1 7">Pyrimidine metabolism; UMP biosynthesis via de novo pathway; (S)-dihydroorotate from bicarbonate: step 2/3.</text>
</comment>
<dbReference type="Proteomes" id="UP000028523">
    <property type="component" value="Unassembled WGS sequence"/>
</dbReference>
<dbReference type="AlphaFoldDB" id="A0A084U3Q7"/>
<dbReference type="InterPro" id="IPR006130">
    <property type="entry name" value="Asp/Orn_carbamoylTrfase"/>
</dbReference>
<dbReference type="RefSeq" id="WP_036451901.1">
    <property type="nucleotide sequence ID" value="NZ_AWQU01000076.1"/>
</dbReference>
<evidence type="ECO:0000259" key="8">
    <source>
        <dbReference type="Pfam" id="PF00185"/>
    </source>
</evidence>
<dbReference type="SUPFAM" id="SSF53671">
    <property type="entry name" value="Aspartate/ornithine carbamoyltransferase"/>
    <property type="match status" value="1"/>
</dbReference>
<feature type="binding site" evidence="7">
    <location>
        <position position="219"/>
    </location>
    <ligand>
        <name>L-aspartate</name>
        <dbReference type="ChEBI" id="CHEBI:29991"/>
    </ligand>
</feature>
<dbReference type="GO" id="GO:0006207">
    <property type="term" value="P:'de novo' pyrimidine nucleobase biosynthetic process"/>
    <property type="evidence" value="ECO:0007669"/>
    <property type="project" value="InterPro"/>
</dbReference>
<dbReference type="PROSITE" id="PS00097">
    <property type="entry name" value="CARBAMOYLTRANSFERASE"/>
    <property type="match status" value="1"/>
</dbReference>
<dbReference type="FunFam" id="3.40.50.1370:FF:000011">
    <property type="entry name" value="Aspartate carbamoyltransferase"/>
    <property type="match status" value="1"/>
</dbReference>
<evidence type="ECO:0000256" key="3">
    <source>
        <dbReference type="ARBA" id="ARBA00022679"/>
    </source>
</evidence>